<dbReference type="PANTHER" id="PTHR30537:SF5">
    <property type="entry name" value="HTH-TYPE TRANSCRIPTIONAL ACTIVATOR TTDR-RELATED"/>
    <property type="match status" value="1"/>
</dbReference>
<dbReference type="RefSeq" id="WP_017805693.1">
    <property type="nucleotide sequence ID" value="NZ_PQVK01000210.1"/>
</dbReference>
<dbReference type="InterPro" id="IPR036390">
    <property type="entry name" value="WH_DNA-bd_sf"/>
</dbReference>
<gene>
    <name evidence="6" type="primary">dmlR_2</name>
    <name evidence="6" type="ORF">NCTC11296_01854</name>
</gene>
<dbReference type="Gene3D" id="3.40.190.290">
    <property type="match status" value="1"/>
</dbReference>
<evidence type="ECO:0000313" key="7">
    <source>
        <dbReference type="Proteomes" id="UP000254465"/>
    </source>
</evidence>
<evidence type="ECO:0000256" key="4">
    <source>
        <dbReference type="ARBA" id="ARBA00023163"/>
    </source>
</evidence>
<evidence type="ECO:0000313" key="6">
    <source>
        <dbReference type="EMBL" id="STO71938.1"/>
    </source>
</evidence>
<dbReference type="InterPro" id="IPR000847">
    <property type="entry name" value="LysR_HTH_N"/>
</dbReference>
<name>A0A377I979_AVIPA</name>
<dbReference type="AlphaFoldDB" id="A0A377I979"/>
<dbReference type="Gene3D" id="1.10.10.10">
    <property type="entry name" value="Winged helix-like DNA-binding domain superfamily/Winged helix DNA-binding domain"/>
    <property type="match status" value="1"/>
</dbReference>
<reference evidence="6 7" key="1">
    <citation type="submission" date="2018-06" db="EMBL/GenBank/DDBJ databases">
        <authorList>
            <consortium name="Pathogen Informatics"/>
            <person name="Doyle S."/>
        </authorList>
    </citation>
    <scope>NUCLEOTIDE SEQUENCE [LARGE SCALE GENOMIC DNA]</scope>
    <source>
        <strain evidence="6 7">NCTC11296</strain>
    </source>
</reference>
<feature type="domain" description="HTH lysR-type" evidence="5">
    <location>
        <begin position="1"/>
        <end position="59"/>
    </location>
</feature>
<evidence type="ECO:0000256" key="1">
    <source>
        <dbReference type="ARBA" id="ARBA00009437"/>
    </source>
</evidence>
<dbReference type="InterPro" id="IPR058163">
    <property type="entry name" value="LysR-type_TF_proteobact-type"/>
</dbReference>
<dbReference type="PANTHER" id="PTHR30537">
    <property type="entry name" value="HTH-TYPE TRANSCRIPTIONAL REGULATOR"/>
    <property type="match status" value="1"/>
</dbReference>
<keyword evidence="2" id="KW-0805">Transcription regulation</keyword>
<protein>
    <submittedName>
        <fullName evidence="6">DNA-binding transcriptional regulator</fullName>
    </submittedName>
</protein>
<accession>A0A377I979</accession>
<dbReference type="Pfam" id="PF03466">
    <property type="entry name" value="LysR_substrate"/>
    <property type="match status" value="1"/>
</dbReference>
<keyword evidence="4" id="KW-0804">Transcription</keyword>
<keyword evidence="3 6" id="KW-0238">DNA-binding</keyword>
<dbReference type="Proteomes" id="UP000254465">
    <property type="component" value="Unassembled WGS sequence"/>
</dbReference>
<dbReference type="InterPro" id="IPR036388">
    <property type="entry name" value="WH-like_DNA-bd_sf"/>
</dbReference>
<dbReference type="GO" id="GO:0003700">
    <property type="term" value="F:DNA-binding transcription factor activity"/>
    <property type="evidence" value="ECO:0007669"/>
    <property type="project" value="InterPro"/>
</dbReference>
<dbReference type="GO" id="GO:0043565">
    <property type="term" value="F:sequence-specific DNA binding"/>
    <property type="evidence" value="ECO:0007669"/>
    <property type="project" value="TreeGrafter"/>
</dbReference>
<proteinExistence type="inferred from homology"/>
<dbReference type="EMBL" id="UGHK01000002">
    <property type="protein sequence ID" value="STO71938.1"/>
    <property type="molecule type" value="Genomic_DNA"/>
</dbReference>
<comment type="similarity">
    <text evidence="1">Belongs to the LysR transcriptional regulatory family.</text>
</comment>
<dbReference type="SUPFAM" id="SSF46785">
    <property type="entry name" value="Winged helix' DNA-binding domain"/>
    <property type="match status" value="1"/>
</dbReference>
<dbReference type="PROSITE" id="PS50931">
    <property type="entry name" value="HTH_LYSR"/>
    <property type="match status" value="1"/>
</dbReference>
<dbReference type="CDD" id="cd08422">
    <property type="entry name" value="PBP2_CrgA_like"/>
    <property type="match status" value="1"/>
</dbReference>
<dbReference type="GO" id="GO:0006351">
    <property type="term" value="P:DNA-templated transcription"/>
    <property type="evidence" value="ECO:0007669"/>
    <property type="project" value="TreeGrafter"/>
</dbReference>
<dbReference type="Pfam" id="PF00126">
    <property type="entry name" value="HTH_1"/>
    <property type="match status" value="1"/>
</dbReference>
<dbReference type="SUPFAM" id="SSF53850">
    <property type="entry name" value="Periplasmic binding protein-like II"/>
    <property type="match status" value="1"/>
</dbReference>
<sequence>MDKLNAISVFCKVVETKSFTQTAMQQNISVAMASKLVSQLEEQLKTRLLQRTTRTIVPTEAGLIYYQHCQPILSELQEAEANISNLATALQGKLNISVPRDFGLLYIAPNLEKFLKYNPNLQVEVEFSDRTVDLISEGFDLALRIGNLQDSSLIAQKIATFSMHIVGSPTYFAQNGTPKTLEELYQHKVLLYKSNSNQNFGEFTNGKRITRLKLQTNMICNSGLALTEFAKSGLGIINSPKFLIENELKSGELIEILTEYPQKNIDLNIVYPYRRHLSAKIKAFINFIRQLHLEWFFNKKPIHKNPLKNKGDFYINSKCHN</sequence>
<dbReference type="InterPro" id="IPR005119">
    <property type="entry name" value="LysR_subst-bd"/>
</dbReference>
<evidence type="ECO:0000256" key="3">
    <source>
        <dbReference type="ARBA" id="ARBA00023125"/>
    </source>
</evidence>
<evidence type="ECO:0000259" key="5">
    <source>
        <dbReference type="PROSITE" id="PS50931"/>
    </source>
</evidence>
<dbReference type="FunFam" id="3.40.190.290:FF:000001">
    <property type="entry name" value="Transcriptional regulator, LysR family"/>
    <property type="match status" value="1"/>
</dbReference>
<organism evidence="6 7">
    <name type="scientific">Avibacterium paragallinarum</name>
    <name type="common">Haemophilus gallinarum</name>
    <dbReference type="NCBI Taxonomy" id="728"/>
    <lineage>
        <taxon>Bacteria</taxon>
        <taxon>Pseudomonadati</taxon>
        <taxon>Pseudomonadota</taxon>
        <taxon>Gammaproteobacteria</taxon>
        <taxon>Pasteurellales</taxon>
        <taxon>Pasteurellaceae</taxon>
        <taxon>Avibacterium</taxon>
    </lineage>
</organism>
<evidence type="ECO:0000256" key="2">
    <source>
        <dbReference type="ARBA" id="ARBA00023015"/>
    </source>
</evidence>
<dbReference type="FunFam" id="1.10.10.10:FF:000001">
    <property type="entry name" value="LysR family transcriptional regulator"/>
    <property type="match status" value="1"/>
</dbReference>